<keyword evidence="3" id="KW-1185">Reference proteome</keyword>
<accession>A0ABU6K5W2</accession>
<keyword evidence="1" id="KW-1133">Transmembrane helix</keyword>
<dbReference type="SUPFAM" id="SSF54523">
    <property type="entry name" value="Pili subunits"/>
    <property type="match status" value="1"/>
</dbReference>
<protein>
    <submittedName>
        <fullName evidence="2">Prepilin-type N-terminal cleavage/methylation domain-containing protein</fullName>
    </submittedName>
</protein>
<dbReference type="Gene3D" id="3.30.700.10">
    <property type="entry name" value="Glycoprotein, Type 4 Pilin"/>
    <property type="match status" value="1"/>
</dbReference>
<gene>
    <name evidence="2" type="ORF">VVD49_14900</name>
</gene>
<dbReference type="Pfam" id="PF07963">
    <property type="entry name" value="N_methyl"/>
    <property type="match status" value="1"/>
</dbReference>
<dbReference type="InterPro" id="IPR012902">
    <property type="entry name" value="N_methyl_site"/>
</dbReference>
<dbReference type="RefSeq" id="WP_327600000.1">
    <property type="nucleotide sequence ID" value="NZ_JAYXHS010000003.1"/>
</dbReference>
<dbReference type="PROSITE" id="PS00409">
    <property type="entry name" value="PROKAR_NTER_METHYL"/>
    <property type="match status" value="1"/>
</dbReference>
<evidence type="ECO:0000313" key="3">
    <source>
        <dbReference type="Proteomes" id="UP001331561"/>
    </source>
</evidence>
<keyword evidence="1" id="KW-0472">Membrane</keyword>
<organism evidence="2 3">
    <name type="scientific">Uliginosibacterium silvisoli</name>
    <dbReference type="NCBI Taxonomy" id="3114758"/>
    <lineage>
        <taxon>Bacteria</taxon>
        <taxon>Pseudomonadati</taxon>
        <taxon>Pseudomonadota</taxon>
        <taxon>Betaproteobacteria</taxon>
        <taxon>Rhodocyclales</taxon>
        <taxon>Zoogloeaceae</taxon>
        <taxon>Uliginosibacterium</taxon>
    </lineage>
</organism>
<evidence type="ECO:0000256" key="1">
    <source>
        <dbReference type="SAM" id="Phobius"/>
    </source>
</evidence>
<reference evidence="2 3" key="1">
    <citation type="submission" date="2024-01" db="EMBL/GenBank/DDBJ databases">
        <title>Uliginosibacterium soil sp. nov.</title>
        <authorList>
            <person name="Lv Y."/>
        </authorList>
    </citation>
    <scope>NUCLEOTIDE SEQUENCE [LARGE SCALE GENOMIC DNA]</scope>
    <source>
        <strain evidence="2 3">H3</strain>
    </source>
</reference>
<dbReference type="EMBL" id="JAYXHS010000003">
    <property type="protein sequence ID" value="MEC5387019.1"/>
    <property type="molecule type" value="Genomic_DNA"/>
</dbReference>
<proteinExistence type="predicted"/>
<comment type="caution">
    <text evidence="2">The sequence shown here is derived from an EMBL/GenBank/DDBJ whole genome shotgun (WGS) entry which is preliminary data.</text>
</comment>
<keyword evidence="1" id="KW-0812">Transmembrane</keyword>
<name>A0ABU6K5W2_9RHOO</name>
<dbReference type="Proteomes" id="UP001331561">
    <property type="component" value="Unassembled WGS sequence"/>
</dbReference>
<sequence length="245" mass="25274">MPSEIGNIFALAGGIIVAKSAAQTTFIESRFNNMRTQQSGFTLVEIAIVLVIIGLLLGGVLKGQELINSAKAKAVIADFRNTATMVAAYQDRFRALPGDDKAATTHVGAATANGDGDGLIESPWNSVTPAEESALAWQHLRLANLVPGALGAPAAGAWEPTGAESGRIGIQSTRPTGFAAGRFFVCEGNVSGRIAQQVDTTIDDGTANGGSVRAYANSVAIDNLSGVAAIAAYVETDLYIVCSSF</sequence>
<dbReference type="NCBIfam" id="TIGR02532">
    <property type="entry name" value="IV_pilin_GFxxxE"/>
    <property type="match status" value="1"/>
</dbReference>
<dbReference type="InterPro" id="IPR045584">
    <property type="entry name" value="Pilin-like"/>
</dbReference>
<evidence type="ECO:0000313" key="2">
    <source>
        <dbReference type="EMBL" id="MEC5387019.1"/>
    </source>
</evidence>
<feature type="transmembrane region" description="Helical" evidence="1">
    <location>
        <begin position="38"/>
        <end position="61"/>
    </location>
</feature>